<reference evidence="2 3" key="1">
    <citation type="submission" date="2016-06" db="EMBL/GenBank/DDBJ databases">
        <authorList>
            <person name="Kjaerup R.B."/>
            <person name="Dalgaard T.S."/>
            <person name="Juul-Madsen H.R."/>
        </authorList>
    </citation>
    <scope>NUCLEOTIDE SEQUENCE [LARGE SCALE GENOMIC DNA]</scope>
    <source>
        <strain evidence="2 3">DSM 43913</strain>
    </source>
</reference>
<feature type="domain" description="NADP-dependent oxidoreductase" evidence="1">
    <location>
        <begin position="16"/>
        <end position="314"/>
    </location>
</feature>
<proteinExistence type="predicted"/>
<dbReference type="SUPFAM" id="SSF51430">
    <property type="entry name" value="NAD(P)-linked oxidoreductase"/>
    <property type="match status" value="1"/>
</dbReference>
<dbReference type="AlphaFoldDB" id="A0A1C5G462"/>
<dbReference type="Proteomes" id="UP000198251">
    <property type="component" value="Chromosome I"/>
</dbReference>
<name>A0A1C5G462_MICEH</name>
<dbReference type="Gene3D" id="3.20.20.100">
    <property type="entry name" value="NADP-dependent oxidoreductase domain"/>
    <property type="match status" value="1"/>
</dbReference>
<dbReference type="EMBL" id="LT607733">
    <property type="protein sequence ID" value="SCG14653.1"/>
    <property type="molecule type" value="Genomic_DNA"/>
</dbReference>
<accession>A0A1C5G462</accession>
<dbReference type="CDD" id="cd19086">
    <property type="entry name" value="AKR_AKR11C1"/>
    <property type="match status" value="1"/>
</dbReference>
<dbReference type="GeneID" id="95800749"/>
<gene>
    <name evidence="2" type="ORF">GA0070610_0861</name>
</gene>
<dbReference type="PANTHER" id="PTHR43312:SF1">
    <property type="entry name" value="NADP-DEPENDENT OXIDOREDUCTASE DOMAIN-CONTAINING PROTEIN"/>
    <property type="match status" value="1"/>
</dbReference>
<dbReference type="Pfam" id="PF00248">
    <property type="entry name" value="Aldo_ket_red"/>
    <property type="match status" value="1"/>
</dbReference>
<dbReference type="RefSeq" id="WP_088998812.1">
    <property type="nucleotide sequence ID" value="NZ_JBFAPW010000045.1"/>
</dbReference>
<organism evidence="2 3">
    <name type="scientific">Micromonospora echinofusca</name>
    <dbReference type="NCBI Taxonomy" id="47858"/>
    <lineage>
        <taxon>Bacteria</taxon>
        <taxon>Bacillati</taxon>
        <taxon>Actinomycetota</taxon>
        <taxon>Actinomycetes</taxon>
        <taxon>Micromonosporales</taxon>
        <taxon>Micromonosporaceae</taxon>
        <taxon>Micromonospora</taxon>
    </lineage>
</organism>
<sequence length="327" mass="36847">MRYRRMGRLGWQVSEVGYGMWGIGGGPGGFTGWDYDTAPACLDEAVERGCNFFDTAWVYGRGVSEQLLGGLVRRHPDRRLYLATKIPPKNREWPPGPQDTLDDVFPAEHIREFTHRSLENLGVDRIDLLQFHVWEDRWAADGRWQEAVADLKREGVVDGVGISVNRWEPTNCHAALDTGLIDVVQVIYNVFDQAPEDELFPRAQRDDIAIIARVPFDEGTLTGTLTADSTWPEEDWRSTYFGPENLLPSVERAERLAADVPAGMTMPELALRFILHHPAVSTVIPGMRRVEHVRANLAVSDGVPLDAGVLDTLRGHRWDRKPTSWSQ</sequence>
<evidence type="ECO:0000259" key="1">
    <source>
        <dbReference type="Pfam" id="PF00248"/>
    </source>
</evidence>
<keyword evidence="3" id="KW-1185">Reference proteome</keyword>
<evidence type="ECO:0000313" key="2">
    <source>
        <dbReference type="EMBL" id="SCG14653.1"/>
    </source>
</evidence>
<dbReference type="InterPro" id="IPR053135">
    <property type="entry name" value="AKR2_Oxidoreductase"/>
</dbReference>
<dbReference type="PANTHER" id="PTHR43312">
    <property type="entry name" value="D-THREO-ALDOSE 1-DEHYDROGENASE"/>
    <property type="match status" value="1"/>
</dbReference>
<protein>
    <submittedName>
        <fullName evidence="2">Predicted oxidoreductase</fullName>
    </submittedName>
</protein>
<dbReference type="InterPro" id="IPR023210">
    <property type="entry name" value="NADP_OxRdtase_dom"/>
</dbReference>
<evidence type="ECO:0000313" key="3">
    <source>
        <dbReference type="Proteomes" id="UP000198251"/>
    </source>
</evidence>
<dbReference type="InterPro" id="IPR036812">
    <property type="entry name" value="NAD(P)_OxRdtase_dom_sf"/>
</dbReference>